<gene>
    <name evidence="1" type="ORF">MLD38_008942</name>
</gene>
<protein>
    <submittedName>
        <fullName evidence="1">Uncharacterized protein</fullName>
    </submittedName>
</protein>
<keyword evidence="2" id="KW-1185">Reference proteome</keyword>
<evidence type="ECO:0000313" key="1">
    <source>
        <dbReference type="EMBL" id="KAI4383061.1"/>
    </source>
</evidence>
<reference evidence="2" key="1">
    <citation type="journal article" date="2023" name="Front. Plant Sci.">
        <title>Chromosomal-level genome assembly of Melastoma candidum provides insights into trichome evolution.</title>
        <authorList>
            <person name="Zhong Y."/>
            <person name="Wu W."/>
            <person name="Sun C."/>
            <person name="Zou P."/>
            <person name="Liu Y."/>
            <person name="Dai S."/>
            <person name="Zhou R."/>
        </authorList>
    </citation>
    <scope>NUCLEOTIDE SEQUENCE [LARGE SCALE GENOMIC DNA]</scope>
</reference>
<dbReference type="Proteomes" id="UP001057402">
    <property type="component" value="Chromosome 3"/>
</dbReference>
<dbReference type="EMBL" id="CM042882">
    <property type="protein sequence ID" value="KAI4383061.1"/>
    <property type="molecule type" value="Genomic_DNA"/>
</dbReference>
<proteinExistence type="predicted"/>
<organism evidence="1 2">
    <name type="scientific">Melastoma candidum</name>
    <dbReference type="NCBI Taxonomy" id="119954"/>
    <lineage>
        <taxon>Eukaryota</taxon>
        <taxon>Viridiplantae</taxon>
        <taxon>Streptophyta</taxon>
        <taxon>Embryophyta</taxon>
        <taxon>Tracheophyta</taxon>
        <taxon>Spermatophyta</taxon>
        <taxon>Magnoliopsida</taxon>
        <taxon>eudicotyledons</taxon>
        <taxon>Gunneridae</taxon>
        <taxon>Pentapetalae</taxon>
        <taxon>rosids</taxon>
        <taxon>malvids</taxon>
        <taxon>Myrtales</taxon>
        <taxon>Melastomataceae</taxon>
        <taxon>Melastomatoideae</taxon>
        <taxon>Melastomateae</taxon>
        <taxon>Melastoma</taxon>
    </lineage>
</organism>
<name>A0ACB9RZ16_9MYRT</name>
<sequence>MRSNGVCLSSGNEIPRIGFGTYSHPYDENATKAAVLNAIKVGYRHFDTAMIYGSEPAVGSALKEAVREGVVEREETFVTSKLWGCDFHDPVSALKRSLRRLEMEYIDMYLVHWPLKLKPWANSVFPKEDEYEPQIEMEAMWEGMERCMEMGLCKGIGVSNFSSKKIVRLVDQASVVPAINQVEMHPMWRQNKLREVCTENNIHVSAYSPLGGPGNAWGTTAVVDHPVMRTIALKHGVTPSQVALQWGITKGASMVVKSFNEKRMAENFAALDLKLDDGDVSEIDKMEEFKFIRGGIYVGKANSPYKTLQDLWDDEI</sequence>
<evidence type="ECO:0000313" key="2">
    <source>
        <dbReference type="Proteomes" id="UP001057402"/>
    </source>
</evidence>
<comment type="caution">
    <text evidence="1">The sequence shown here is derived from an EMBL/GenBank/DDBJ whole genome shotgun (WGS) entry which is preliminary data.</text>
</comment>
<accession>A0ACB9RZ16</accession>